<dbReference type="Gene3D" id="3.90.1200.10">
    <property type="match status" value="1"/>
</dbReference>
<dbReference type="PANTHER" id="PTHR47829:SF1">
    <property type="entry name" value="HAD FAMILY PHOSPHATASE"/>
    <property type="match status" value="1"/>
</dbReference>
<dbReference type="InterPro" id="IPR002575">
    <property type="entry name" value="Aminoglycoside_PTrfase"/>
</dbReference>
<evidence type="ECO:0000313" key="2">
    <source>
        <dbReference type="EMBL" id="GHA90474.1"/>
    </source>
</evidence>
<dbReference type="SUPFAM" id="SSF56112">
    <property type="entry name" value="Protein kinase-like (PK-like)"/>
    <property type="match status" value="1"/>
</dbReference>
<evidence type="ECO:0000259" key="1">
    <source>
        <dbReference type="Pfam" id="PF01636"/>
    </source>
</evidence>
<dbReference type="PANTHER" id="PTHR47829">
    <property type="entry name" value="HYDROLASE, PUTATIVE (AFU_ORTHOLOGUE AFUA_1G12880)-RELATED"/>
    <property type="match status" value="1"/>
</dbReference>
<accession>A0A8J3CP92</accession>
<dbReference type="Pfam" id="PF01636">
    <property type="entry name" value="APH"/>
    <property type="match status" value="1"/>
</dbReference>
<dbReference type="InterPro" id="IPR052898">
    <property type="entry name" value="ACAD10-like"/>
</dbReference>
<reference evidence="2" key="1">
    <citation type="journal article" date="2014" name="Int. J. Syst. Evol. Microbiol.">
        <title>Complete genome sequence of Corynebacterium casei LMG S-19264T (=DSM 44701T), isolated from a smear-ripened cheese.</title>
        <authorList>
            <consortium name="US DOE Joint Genome Institute (JGI-PGF)"/>
            <person name="Walter F."/>
            <person name="Albersmeier A."/>
            <person name="Kalinowski J."/>
            <person name="Ruckert C."/>
        </authorList>
    </citation>
    <scope>NUCLEOTIDE SEQUENCE</scope>
    <source>
        <strain evidence="2">KCTC 32513</strain>
    </source>
</reference>
<feature type="domain" description="Aminoglycoside phosphotransferase" evidence="1">
    <location>
        <begin position="41"/>
        <end position="288"/>
    </location>
</feature>
<gene>
    <name evidence="2" type="ORF">GCM10009069_11750</name>
</gene>
<proteinExistence type="predicted"/>
<evidence type="ECO:0000313" key="3">
    <source>
        <dbReference type="Proteomes" id="UP000634004"/>
    </source>
</evidence>
<dbReference type="CDD" id="cd05154">
    <property type="entry name" value="ACAD10_11_N-like"/>
    <property type="match status" value="1"/>
</dbReference>
<name>A0A8J3CP92_9PROT</name>
<comment type="caution">
    <text evidence="2">The sequence shown here is derived from an EMBL/GenBank/DDBJ whole genome shotgun (WGS) entry which is preliminary data.</text>
</comment>
<protein>
    <submittedName>
        <fullName evidence="2">Phosphotransferase family protein</fullName>
    </submittedName>
</protein>
<dbReference type="EMBL" id="BMZH01000004">
    <property type="protein sequence ID" value="GHA90474.1"/>
    <property type="molecule type" value="Genomic_DNA"/>
</dbReference>
<dbReference type="InterPro" id="IPR011009">
    <property type="entry name" value="Kinase-like_dom_sf"/>
</dbReference>
<dbReference type="Gene3D" id="3.30.200.20">
    <property type="entry name" value="Phosphorylase Kinase, domain 1"/>
    <property type="match status" value="1"/>
</dbReference>
<reference evidence="2" key="2">
    <citation type="submission" date="2020-09" db="EMBL/GenBank/DDBJ databases">
        <authorList>
            <person name="Sun Q."/>
            <person name="Kim S."/>
        </authorList>
    </citation>
    <scope>NUCLEOTIDE SEQUENCE</scope>
    <source>
        <strain evidence="2">KCTC 32513</strain>
    </source>
</reference>
<organism evidence="2 3">
    <name type="scientific">Algimonas arctica</name>
    <dbReference type="NCBI Taxonomy" id="1479486"/>
    <lineage>
        <taxon>Bacteria</taxon>
        <taxon>Pseudomonadati</taxon>
        <taxon>Pseudomonadota</taxon>
        <taxon>Alphaproteobacteria</taxon>
        <taxon>Maricaulales</taxon>
        <taxon>Robiginitomaculaceae</taxon>
        <taxon>Algimonas</taxon>
    </lineage>
</organism>
<dbReference type="InterPro" id="IPR041726">
    <property type="entry name" value="ACAD10_11_N"/>
</dbReference>
<keyword evidence="3" id="KW-1185">Reference proteome</keyword>
<dbReference type="AlphaFoldDB" id="A0A8J3CP92"/>
<dbReference type="Proteomes" id="UP000634004">
    <property type="component" value="Unassembled WGS sequence"/>
</dbReference>
<sequence>MTSAIGENATIDVREGEGLDVAAVDAALKASVEGLSGTPKVTQYPSGNSNLTYAIDYPDRRMVLRRPPFGPLPKAGHNMFREYRIMRDLKPAFDQVPNTVFYTDDESIIGKEFYVMDRVDGPLIHKTIPSEWNWSEDDTGQLGENFIDALAKLHTLDYKSLGLEDFGKPDGYVKRQIDGWNRRWNNAWTDGITRFEDVQKWLEDEMPAESGNVGVLHGDYRVDNAILDARDPRKIAALLDWEICAIGDPLMDLGNTLSYWIEASDPAPMHLMIRQPSAAPGMPSRREFADRYGEKTGYDVSDIHYHFVYGIWRLAVIIQQIHARYVRGQTQDERFAVMDKSVEALGALARHKINTGSL</sequence>
<dbReference type="RefSeq" id="WP_189496410.1">
    <property type="nucleotide sequence ID" value="NZ_BMZH01000004.1"/>
</dbReference>